<name>A0A2T0BGP2_9CLOT</name>
<dbReference type="Proteomes" id="UP000239471">
    <property type="component" value="Unassembled WGS sequence"/>
</dbReference>
<keyword evidence="3" id="KW-1185">Reference proteome</keyword>
<dbReference type="AlphaFoldDB" id="A0A2T0BGP2"/>
<evidence type="ECO:0000256" key="1">
    <source>
        <dbReference type="SAM" id="Coils"/>
    </source>
</evidence>
<feature type="coiled-coil region" evidence="1">
    <location>
        <begin position="9"/>
        <end position="43"/>
    </location>
</feature>
<dbReference type="Gene3D" id="1.20.1270.70">
    <property type="entry name" value="Designed single chain three-helix bundle"/>
    <property type="match status" value="1"/>
</dbReference>
<dbReference type="SUPFAM" id="SSF57997">
    <property type="entry name" value="Tropomyosin"/>
    <property type="match status" value="1"/>
</dbReference>
<gene>
    <name evidence="2" type="ORF">CLVI_13190</name>
</gene>
<dbReference type="EMBL" id="PVXQ01000010">
    <property type="protein sequence ID" value="PRR83070.1"/>
    <property type="molecule type" value="Genomic_DNA"/>
</dbReference>
<evidence type="ECO:0008006" key="4">
    <source>
        <dbReference type="Google" id="ProtNLM"/>
    </source>
</evidence>
<keyword evidence="1" id="KW-0175">Coiled coil</keyword>
<evidence type="ECO:0000313" key="2">
    <source>
        <dbReference type="EMBL" id="PRR83070.1"/>
    </source>
</evidence>
<organism evidence="2 3">
    <name type="scientific">Clostridium vincentii</name>
    <dbReference type="NCBI Taxonomy" id="52704"/>
    <lineage>
        <taxon>Bacteria</taxon>
        <taxon>Bacillati</taxon>
        <taxon>Bacillota</taxon>
        <taxon>Clostridia</taxon>
        <taxon>Eubacteriales</taxon>
        <taxon>Clostridiaceae</taxon>
        <taxon>Clostridium</taxon>
    </lineage>
</organism>
<dbReference type="OrthoDB" id="1708171at2"/>
<dbReference type="RefSeq" id="WP_106059310.1">
    <property type="nucleotide sequence ID" value="NZ_PVXQ01000010.1"/>
</dbReference>
<reference evidence="2 3" key="1">
    <citation type="submission" date="2018-03" db="EMBL/GenBank/DDBJ databases">
        <title>Genome sequence of Clostridium vincentii DSM 10228.</title>
        <authorList>
            <person name="Poehlein A."/>
            <person name="Daniel R."/>
        </authorList>
    </citation>
    <scope>NUCLEOTIDE SEQUENCE [LARGE SCALE GENOMIC DNA]</scope>
    <source>
        <strain evidence="2 3">DSM 10228</strain>
    </source>
</reference>
<proteinExistence type="predicted"/>
<accession>A0A2T0BGP2</accession>
<comment type="caution">
    <text evidence="2">The sequence shown here is derived from an EMBL/GenBank/DDBJ whole genome shotgun (WGS) entry which is preliminary data.</text>
</comment>
<protein>
    <recommendedName>
        <fullName evidence="4">Chromosome partition protein Smc</fullName>
    </recommendedName>
</protein>
<evidence type="ECO:0000313" key="3">
    <source>
        <dbReference type="Proteomes" id="UP000239471"/>
    </source>
</evidence>
<sequence>MDKEILELLKHINNKIDTLDTRFDTLESRFDTLESRFDNLEIRFDTLDIKVDENSRILRALEHLAEVNKAEQDNFSNNMAYLTGDIKGLRRDVTTMEVITSKNWNDIAILKAI</sequence>